<proteinExistence type="predicted"/>
<dbReference type="PANTHER" id="PTHR36251:SF2">
    <property type="entry name" value="GIFSY-2 PROPHAGE HOST SPECIFICITY PROTEIN J, PHAGE LAMBDA"/>
    <property type="match status" value="1"/>
</dbReference>
<comment type="caution">
    <text evidence="3">The sequence shown here is derived from an EMBL/GenBank/DDBJ whole genome shotgun (WGS) entry which is preliminary data.</text>
</comment>
<reference evidence="3 4" key="1">
    <citation type="submission" date="2020-05" db="EMBL/GenBank/DDBJ databases">
        <title>Azospirillum oleiclasticum sp. nov, a nitrogen-fixing and heavy crude oil-emulsifying bacterium isolated from the crude oil of Yumen Oilfield.</title>
        <authorList>
            <person name="Wu D."/>
            <person name="Cai M."/>
            <person name="Zhang X."/>
        </authorList>
    </citation>
    <scope>NUCLEOTIDE SEQUENCE [LARGE SCALE GENOMIC DNA]</scope>
    <source>
        <strain evidence="3 4">ROY-1-1-2</strain>
    </source>
</reference>
<dbReference type="Pfam" id="PF24801">
    <property type="entry name" value="FNIII-A_GpJ"/>
    <property type="match status" value="1"/>
</dbReference>
<evidence type="ECO:0000313" key="4">
    <source>
        <dbReference type="Proteomes" id="UP000584642"/>
    </source>
</evidence>
<evidence type="ECO:0000313" key="3">
    <source>
        <dbReference type="EMBL" id="NYZ23086.1"/>
    </source>
</evidence>
<feature type="region of interest" description="Disordered" evidence="1">
    <location>
        <begin position="1121"/>
        <end position="1140"/>
    </location>
</feature>
<dbReference type="InterPro" id="IPR055385">
    <property type="entry name" value="GpJ_HDII-ins2"/>
</dbReference>
<dbReference type="PROSITE" id="PS50853">
    <property type="entry name" value="FN3"/>
    <property type="match status" value="1"/>
</dbReference>
<keyword evidence="4" id="KW-1185">Reference proteome</keyword>
<dbReference type="InterPro" id="IPR003961">
    <property type="entry name" value="FN3_dom"/>
</dbReference>
<dbReference type="RefSeq" id="WP_180284866.1">
    <property type="nucleotide sequence ID" value="NZ_JABFDB010000024.1"/>
</dbReference>
<feature type="domain" description="Fibronectin type-III" evidence="2">
    <location>
        <begin position="1419"/>
        <end position="1517"/>
    </location>
</feature>
<gene>
    <name evidence="3" type="ORF">HND93_25545</name>
</gene>
<dbReference type="PANTHER" id="PTHR36251">
    <property type="entry name" value="FELS-1 PROPHAGE HOST SPECIFICITY PROTEIN-RELATED"/>
    <property type="match status" value="1"/>
</dbReference>
<name>A0ABX2TFT1_9PROT</name>
<feature type="compositionally biased region" description="Gly residues" evidence="1">
    <location>
        <begin position="332"/>
        <end position="372"/>
    </location>
</feature>
<dbReference type="InterPro" id="IPR032876">
    <property type="entry name" value="J_dom"/>
</dbReference>
<evidence type="ECO:0000256" key="1">
    <source>
        <dbReference type="SAM" id="MobiDB-lite"/>
    </source>
</evidence>
<dbReference type="InterPro" id="IPR053171">
    <property type="entry name" value="Viral_Tip_Attach_Protein"/>
</dbReference>
<dbReference type="Pfam" id="PF13550">
    <property type="entry name" value="Phage-tail_3"/>
    <property type="match status" value="1"/>
</dbReference>
<dbReference type="Proteomes" id="UP000584642">
    <property type="component" value="Unassembled WGS sequence"/>
</dbReference>
<evidence type="ECO:0000259" key="2">
    <source>
        <dbReference type="PROSITE" id="PS50853"/>
    </source>
</evidence>
<organism evidence="3 4">
    <name type="scientific">Azospirillum oleiclasticum</name>
    <dbReference type="NCBI Taxonomy" id="2735135"/>
    <lineage>
        <taxon>Bacteria</taxon>
        <taxon>Pseudomonadati</taxon>
        <taxon>Pseudomonadota</taxon>
        <taxon>Alphaproteobacteria</taxon>
        <taxon>Rhodospirillales</taxon>
        <taxon>Azospirillaceae</taxon>
        <taxon>Azospirillum</taxon>
    </lineage>
</organism>
<dbReference type="EMBL" id="JABFDB010000024">
    <property type="protein sequence ID" value="NYZ23086.1"/>
    <property type="molecule type" value="Genomic_DNA"/>
</dbReference>
<accession>A0ABX2TFT1</accession>
<protein>
    <recommendedName>
        <fullName evidence="2">Fibronectin type-III domain-containing protein</fullName>
    </recommendedName>
</protein>
<sequence length="2041" mass="220559">MANVFLYGALRREFGASFDLYVESPVEALRALEANFPGRFLKHIREGHYRVIRGDRRTGLDLDLEMLEIGLGTKALHIVPVVGGAGRKGGAKVILGVALMAVAIGASGAMTPLLAGDLTGVGAALGKGFISWSTVAQFGLTMSLTGVAQLMSPQPKAPASLEPADRRPSFLFEGAVNTQEQGGTVPLIYGRVKTGSVVVSAGIETEQDESVQEKPPSVTAASAVPLNGVTTDGLQITSATPNSGFQFDGISGGTLYWPNGVISVTNGEQVVNVETARGMKFRLTDPNGGRFSVRTVGTNGRLVGKAAEVVIRHNGQSLPPPEPDDDGTVPETGGGEGNDGSAHGDGSGASDNGGGGVGGSGGGGKKGGGGGRAAQEDPNTLRSKATARVIDVLGEGPIQGLVNKEQSIFFDSTPIKGPDNADNFHGVSWVECKGLPDQKPVTGFPAAESEVKVDAKILFEKPLVRAIDDATATAVRVTISIPSLNRTDPSNGDMHGSKVEIKIEVRGRSKTGWETKISDTIEGKTTSTYERAYRVSLPPDTDGWEIRVSRITADSTQVAEQNETHWKSYTIITDGLFSYPDTALIGITVDAEQFGNQIPQRAYDVKGLIIQVPSNYNPETRVYQGIWDGSFKLAWTDNPAWILYDILTNPRYGLGGSIAPGQTDKWSLYEIAQYCDGLVPSGRRKDDGTEELEPRFTFNGVIGAREEAYTVVQAIASTFRGLVYWSSGQIFARADMPADAVKLVTPANVIGGDFSYSGTALKARHSVALVQWNDPDDGYKPAVEVVENPDLIQKYGWRETGQIRAFGCTRRSQARRLGLWMLDSEQHQTETVTYSASYDHADISPGDIIHVADPSYAMARNGGRLVEIDAAGRLLTLDEAVDLLVSETYQISVTLPDGRIESRRVTTAGTGGKVSQLDIETAFSTPPIPGAMWALTGSDLAPRPFRVMAIKETQPNIYEVTALFHDVTKYERVERNVTLAPPPYQRPREDMPAPTNVTASENRYMRNGQPRSRLTVSWSAPSHPYLNGYLLTIGMPTGTQRSVTLQTVTTYDIDDAELGDYTLTLRSTAWNGMRSRPVTITITAQGWETIPDLFISHLQVDQRGTDTNFVTRDPVFTWRPNFPDTSWEPTNEPGAGAGRTEPRFRDYAVRIFDPVTQRLLRTEHSPRPEFRYTLEANRQDSAQLGRAHARRRIIIEVTIRDTLWRESRPTRLEVYNPPLPLPAGLTVSGAVGAIHVFFRLPTDPDFAGTLVWQSETSDFPLDKDHQAANGPQDGFVIPANPNIGYYIRVGHYDAFGPDEMVVAAPIYVAAAFQADFEPPDRPEKPALTSWVGEDGRVRIKAEWNVSTARDFAEFQAGIRQTEDDPLSWQWVYTREPSYTWDGVVAGVSYDVWVRANDSSANYSPESEIATIVAARDDKPPGPITATRLDASFRGFWLSWTNPSDPDYNHAEVWESVDQDRDNATRIGTVPGAAGQRSVLDRSGLEPGVTRTYWLRPVDTSKNAGDWTERVAGTTASLQIPDFPDDFGPIPFGTALPAGAPEGPVQLFYKLPEMRLHRWNGSEWEPAIQLDELPGEITETQIGQNAIKARHITANEIRSNHILAGEIRAGHLAADSVTTGAIQAGAITADHLSANRVVTRSAQIENGIIDTAHIRELDASKIKAGSILSGSVQVSTSAGVTTIDGIANSGDPAARINQLSTTIEPGKIKIAGGVTLGDWRAGPNSTEINGGVIRANTISANKLMIGARGVTVQGLEFTANKTNNTISWTAGSILHMGDDGGHARVNVPAGGTPVGWSYAYVFWVKGQGVLQATQDTQEAYGNDRIHLATYHGGSMVIANYGGTIIDGERIVTGSITANQIGARTILARHIEAEQITGTHIAANTISAQQLIAGSVDRDRLALRVIGEAQIDDLAVTNAKIGFAAIDRANIRDLTVNGQKIEDFATSNMSAAQGTYSASVALWTVGKPVLLSAVRGAFLQVITGFGGNENNSITYEWRPTSIGYMWIETPGPGVHSWSTNNPHEYWGYSRDHFCAISAVELRK</sequence>
<feature type="region of interest" description="Disordered" evidence="1">
    <location>
        <begin position="313"/>
        <end position="382"/>
    </location>
</feature>